<proteinExistence type="predicted"/>
<dbReference type="EMBL" id="KE344582">
    <property type="protein sequence ID" value="EXB69088.1"/>
    <property type="molecule type" value="Genomic_DNA"/>
</dbReference>
<evidence type="ECO:0000313" key="1">
    <source>
        <dbReference type="EMBL" id="EXB69088.1"/>
    </source>
</evidence>
<dbReference type="Proteomes" id="UP000030645">
    <property type="component" value="Unassembled WGS sequence"/>
</dbReference>
<accession>W9R4S7</accession>
<reference evidence="2" key="1">
    <citation type="submission" date="2013-01" db="EMBL/GenBank/DDBJ databases">
        <title>Draft Genome Sequence of a Mulberry Tree, Morus notabilis C.K. Schneid.</title>
        <authorList>
            <person name="He N."/>
            <person name="Zhao S."/>
        </authorList>
    </citation>
    <scope>NUCLEOTIDE SEQUENCE</scope>
</reference>
<keyword evidence="2" id="KW-1185">Reference proteome</keyword>
<gene>
    <name evidence="1" type="ORF">L484_017366</name>
</gene>
<sequence length="104" mass="11834">MTTSLRAKFLTLLRLSRKRKGNTVNTFTTYQNCWDNDCKLLFAGSRIIATNEILVAEAAATQFAAHNLAKWARWGLVIGKVHPSYIPPDVLEDYKEWFPLNGPH</sequence>
<organism evidence="1 2">
    <name type="scientific">Morus notabilis</name>
    <dbReference type="NCBI Taxonomy" id="981085"/>
    <lineage>
        <taxon>Eukaryota</taxon>
        <taxon>Viridiplantae</taxon>
        <taxon>Streptophyta</taxon>
        <taxon>Embryophyta</taxon>
        <taxon>Tracheophyta</taxon>
        <taxon>Spermatophyta</taxon>
        <taxon>Magnoliopsida</taxon>
        <taxon>eudicotyledons</taxon>
        <taxon>Gunneridae</taxon>
        <taxon>Pentapetalae</taxon>
        <taxon>rosids</taxon>
        <taxon>fabids</taxon>
        <taxon>Rosales</taxon>
        <taxon>Moraceae</taxon>
        <taxon>Moreae</taxon>
        <taxon>Morus</taxon>
    </lineage>
</organism>
<evidence type="ECO:0000313" key="2">
    <source>
        <dbReference type="Proteomes" id="UP000030645"/>
    </source>
</evidence>
<dbReference type="AlphaFoldDB" id="W9R4S7"/>
<protein>
    <submittedName>
        <fullName evidence="1">Uncharacterized protein</fullName>
    </submittedName>
</protein>
<name>W9R4S7_9ROSA</name>